<feature type="compositionally biased region" description="Polar residues" evidence="1">
    <location>
        <begin position="89"/>
        <end position="99"/>
    </location>
</feature>
<proteinExistence type="predicted"/>
<comment type="caution">
    <text evidence="2">The sequence shown here is derived from an EMBL/GenBank/DDBJ whole genome shotgun (WGS) entry which is preliminary data.</text>
</comment>
<reference evidence="2" key="1">
    <citation type="journal article" date="2023" name="Insect Mol. Biol.">
        <title>Genome sequencing provides insights into the evolution of gene families encoding plant cell wall-degrading enzymes in longhorned beetles.</title>
        <authorList>
            <person name="Shin N.R."/>
            <person name="Okamura Y."/>
            <person name="Kirsch R."/>
            <person name="Pauchet Y."/>
        </authorList>
    </citation>
    <scope>NUCLEOTIDE SEQUENCE</scope>
    <source>
        <strain evidence="2">MMC_N1</strain>
    </source>
</reference>
<feature type="region of interest" description="Disordered" evidence="1">
    <location>
        <begin position="76"/>
        <end position="99"/>
    </location>
</feature>
<dbReference type="Proteomes" id="UP001162164">
    <property type="component" value="Unassembled WGS sequence"/>
</dbReference>
<evidence type="ECO:0008006" key="4">
    <source>
        <dbReference type="Google" id="ProtNLM"/>
    </source>
</evidence>
<accession>A0ABQ9JWY5</accession>
<sequence>MYAKNNKRYAIHILCVFLFIYLSSFSTRLITDARSIVTIISAYKSIDTPGNLAEPPLCRGSWIMRVPDIAQCTDPPTLPPRSNHPDQLVSRTTCGGTQL</sequence>
<name>A0ABQ9JWY5_9CUCU</name>
<keyword evidence="3" id="KW-1185">Reference proteome</keyword>
<evidence type="ECO:0000313" key="2">
    <source>
        <dbReference type="EMBL" id="KAJ8982104.1"/>
    </source>
</evidence>
<organism evidence="2 3">
    <name type="scientific">Molorchus minor</name>
    <dbReference type="NCBI Taxonomy" id="1323400"/>
    <lineage>
        <taxon>Eukaryota</taxon>
        <taxon>Metazoa</taxon>
        <taxon>Ecdysozoa</taxon>
        <taxon>Arthropoda</taxon>
        <taxon>Hexapoda</taxon>
        <taxon>Insecta</taxon>
        <taxon>Pterygota</taxon>
        <taxon>Neoptera</taxon>
        <taxon>Endopterygota</taxon>
        <taxon>Coleoptera</taxon>
        <taxon>Polyphaga</taxon>
        <taxon>Cucujiformia</taxon>
        <taxon>Chrysomeloidea</taxon>
        <taxon>Cerambycidae</taxon>
        <taxon>Lamiinae</taxon>
        <taxon>Monochamini</taxon>
        <taxon>Molorchus</taxon>
    </lineage>
</organism>
<evidence type="ECO:0000256" key="1">
    <source>
        <dbReference type="SAM" id="MobiDB-lite"/>
    </source>
</evidence>
<protein>
    <recommendedName>
        <fullName evidence="4">Secreted protein</fullName>
    </recommendedName>
</protein>
<dbReference type="EMBL" id="JAPWTJ010000145">
    <property type="protein sequence ID" value="KAJ8982104.1"/>
    <property type="molecule type" value="Genomic_DNA"/>
</dbReference>
<gene>
    <name evidence="2" type="ORF">NQ317_010962</name>
</gene>
<evidence type="ECO:0000313" key="3">
    <source>
        <dbReference type="Proteomes" id="UP001162164"/>
    </source>
</evidence>